<gene>
    <name evidence="3" type="ORF">P154DRAFT_481454</name>
</gene>
<feature type="region of interest" description="Disordered" evidence="2">
    <location>
        <begin position="33"/>
        <end position="66"/>
    </location>
</feature>
<dbReference type="InterPro" id="IPR036412">
    <property type="entry name" value="HAD-like_sf"/>
</dbReference>
<evidence type="ECO:0000256" key="1">
    <source>
        <dbReference type="ARBA" id="ARBA00022801"/>
    </source>
</evidence>
<reference evidence="3" key="1">
    <citation type="journal article" date="2020" name="Stud. Mycol.">
        <title>101 Dothideomycetes genomes: a test case for predicting lifestyles and emergence of pathogens.</title>
        <authorList>
            <person name="Haridas S."/>
            <person name="Albert R."/>
            <person name="Binder M."/>
            <person name="Bloem J."/>
            <person name="Labutti K."/>
            <person name="Salamov A."/>
            <person name="Andreopoulos B."/>
            <person name="Baker S."/>
            <person name="Barry K."/>
            <person name="Bills G."/>
            <person name="Bluhm B."/>
            <person name="Cannon C."/>
            <person name="Castanera R."/>
            <person name="Culley D."/>
            <person name="Daum C."/>
            <person name="Ezra D."/>
            <person name="Gonzalez J."/>
            <person name="Henrissat B."/>
            <person name="Kuo A."/>
            <person name="Liang C."/>
            <person name="Lipzen A."/>
            <person name="Lutzoni F."/>
            <person name="Magnuson J."/>
            <person name="Mondo S."/>
            <person name="Nolan M."/>
            <person name="Ohm R."/>
            <person name="Pangilinan J."/>
            <person name="Park H.-J."/>
            <person name="Ramirez L."/>
            <person name="Alfaro M."/>
            <person name="Sun H."/>
            <person name="Tritt A."/>
            <person name="Yoshinaga Y."/>
            <person name="Zwiers L.-H."/>
            <person name="Turgeon B."/>
            <person name="Goodwin S."/>
            <person name="Spatafora J."/>
            <person name="Crous P."/>
            <person name="Grigoriev I."/>
        </authorList>
    </citation>
    <scope>NUCLEOTIDE SEQUENCE</scope>
    <source>
        <strain evidence="3">CBS 123094</strain>
    </source>
</reference>
<dbReference type="OrthoDB" id="2363873at2759"/>
<dbReference type="Gene3D" id="1.10.150.240">
    <property type="entry name" value="Putative phosphatase, domain 2"/>
    <property type="match status" value="1"/>
</dbReference>
<dbReference type="GO" id="GO:0016791">
    <property type="term" value="F:phosphatase activity"/>
    <property type="evidence" value="ECO:0007669"/>
    <property type="project" value="UniProtKB-ARBA"/>
</dbReference>
<dbReference type="NCBIfam" id="TIGR01493">
    <property type="entry name" value="HAD-SF-IA-v2"/>
    <property type="match status" value="1"/>
</dbReference>
<dbReference type="InterPro" id="IPR006439">
    <property type="entry name" value="HAD-SF_hydro_IA"/>
</dbReference>
<evidence type="ECO:0000256" key="2">
    <source>
        <dbReference type="SAM" id="MobiDB-lite"/>
    </source>
</evidence>
<feature type="compositionally biased region" description="Low complexity" evidence="2">
    <location>
        <begin position="46"/>
        <end position="60"/>
    </location>
</feature>
<dbReference type="PANTHER" id="PTHR43316:SF3">
    <property type="entry name" value="HALOACID DEHALOGENASE, TYPE II (AFU_ORTHOLOGUE AFUA_2G07750)-RELATED"/>
    <property type="match status" value="1"/>
</dbReference>
<dbReference type="Proteomes" id="UP000799779">
    <property type="component" value="Unassembled WGS sequence"/>
</dbReference>
<dbReference type="AlphaFoldDB" id="A0A6A5WYD5"/>
<evidence type="ECO:0000313" key="4">
    <source>
        <dbReference type="Proteomes" id="UP000799779"/>
    </source>
</evidence>
<dbReference type="InterPro" id="IPR023214">
    <property type="entry name" value="HAD_sf"/>
</dbReference>
<dbReference type="Pfam" id="PF00702">
    <property type="entry name" value="Hydrolase"/>
    <property type="match status" value="1"/>
</dbReference>
<feature type="compositionally biased region" description="Pro residues" evidence="2">
    <location>
        <begin position="33"/>
        <end position="45"/>
    </location>
</feature>
<dbReference type="EMBL" id="ML977559">
    <property type="protein sequence ID" value="KAF2006627.1"/>
    <property type="molecule type" value="Genomic_DNA"/>
</dbReference>
<dbReference type="SUPFAM" id="SSF56784">
    <property type="entry name" value="HAD-like"/>
    <property type="match status" value="1"/>
</dbReference>
<dbReference type="InterPro" id="IPR051540">
    <property type="entry name" value="S-2-haloacid_dehalogenase"/>
</dbReference>
<evidence type="ECO:0000313" key="3">
    <source>
        <dbReference type="EMBL" id="KAF2006627.1"/>
    </source>
</evidence>
<dbReference type="Gene3D" id="3.40.50.1000">
    <property type="entry name" value="HAD superfamily/HAD-like"/>
    <property type="match status" value="1"/>
</dbReference>
<name>A0A6A5WYD5_9PLEO</name>
<organism evidence="3 4">
    <name type="scientific">Amniculicola lignicola CBS 123094</name>
    <dbReference type="NCBI Taxonomy" id="1392246"/>
    <lineage>
        <taxon>Eukaryota</taxon>
        <taxon>Fungi</taxon>
        <taxon>Dikarya</taxon>
        <taxon>Ascomycota</taxon>
        <taxon>Pezizomycotina</taxon>
        <taxon>Dothideomycetes</taxon>
        <taxon>Pleosporomycetidae</taxon>
        <taxon>Pleosporales</taxon>
        <taxon>Amniculicolaceae</taxon>
        <taxon>Amniculicola</taxon>
    </lineage>
</organism>
<protein>
    <submittedName>
        <fullName evidence="3">HAD-like protein</fullName>
    </submittedName>
</protein>
<accession>A0A6A5WYD5</accession>
<dbReference type="PANTHER" id="PTHR43316">
    <property type="entry name" value="HYDROLASE, HALOACID DELAHOGENASE-RELATED"/>
    <property type="match status" value="1"/>
</dbReference>
<proteinExistence type="predicted"/>
<keyword evidence="1" id="KW-0378">Hydrolase</keyword>
<keyword evidence="4" id="KW-1185">Reference proteome</keyword>
<sequence>MPSPTAQKAIFFDLMGTCCDWLSSLLPVVVSCPPHPSLSPSPPPSLSTSTSLTTPQTTTPPMDPTKARSLLLSWRSNFFTEIQNRFERNEDPEDIDTTHRRVLDTLLTSLNIQYTDWDDTVRERLVQAWHMQTPWPDVLPALHRLRSTGSYFLVVLANGTTRLQLDITASANLPFHMLFSSQLLGHTKPSPQIYHRAMELVSVDVKNCYMVASHLYDVEAAKGVGMRTVYVRRETEDVGKDFERERVKGYVDFWGEGFGEVFDWLVGEEVAGELS</sequence>
<dbReference type="InterPro" id="IPR023198">
    <property type="entry name" value="PGP-like_dom2"/>
</dbReference>